<evidence type="ECO:0000256" key="1">
    <source>
        <dbReference type="ARBA" id="ARBA00004123"/>
    </source>
</evidence>
<comment type="caution">
    <text evidence="8">The sequence shown here is derived from an EMBL/GenBank/DDBJ whole genome shotgun (WGS) entry which is preliminary data.</text>
</comment>
<sequence>MASSDDEADAGPQSVSDYHFEDDEQEPVSFSLLPVQWSEGSKSPGNESESVKGIFLRGAADGGLQTVFKPVKAWKFDLSNAIPVISVLTNDNSWIKLLKPRKSFEGIIRTTLITVQLLHFVKRSPDSSAKSIWDYLSKTFSSYEARPSQDDLIDHMDLISEVAGSDDSLKKCKFLLSFLEEKPSKKSMTDKDKQTPNLSGFLVDDTEEGICEVEGEEDESNDDDLFDTVCAFCDNGGELVCCDGKCMRSFHATVEAGEESFCRSLGFTKKKVDEIQNFICKNCEYEQHQCFACGNLGCSKKSSDAEVFQCANATCGYFYHPHCVAKLLHPGDKVTAEELQKKIVAREAFLCPIHKCFHCKQGENKQILDLQFAVCRRCPTSFHQKCLPREIRIAKDDDEANEGEGQEEEEEEEGVVDRGWRNLLPNRILLYCLKHKIEEDLGTPSRDHIKFPGSETKRITVEEKTSKVKHLSEKGTVLADVSSGKTASKGSTLLSSASKQQEIIEKGKQKLSSTHSFKKTGDSSVRSLKERKKVLSPKFDGSGSNKHSLGDKLFDYMNKNSDERHAKQVRNDSRLNKTGTDMDAKKNLTDLPKLDADSERRFLALMKTAASSVTLEDIVKQYKPPSTHCYSSRAPVDKTITLGKVEGAVEAIRTAAKKLADDCSIEDAKAVCEPGVVSQVFKWKNKLRVYLAPFLHGMRYTSFGRHFTKPDKLAEVVNILHWYVESGDMIVDFCCGANDFSCLMKKKLDETGKTCSYKNYDLFPAKNDFNFEQRDWMTVQPQELRKEGSKLIMGLNPPFGVNAALANQFIDKALKFKPKLLILIVPPETQRLDKKNPPYDLIWEDYESFGGKSFYLPGSVNETDKPLDQWNNVAPVLYLWSRRDFTKTHKAIAENHGHVPVQHKRTDMRDTNGSEVQCPSSNASVLSGNQGSHDNKELQGLDDRLTGVQSHREESPSTECRERKGQGDLGLDWKKQSEIKKSNKRKNVEEENLEKRGASENSAGDNRKIGKFARRSPPVYQSRGHGTDKRYAGGDTLTHEETRYQELPSYDEQMHERRGASGNFRGDSQQGAELARRSPRMPSPSQMRESDYQYGGHERAGPPYTHHHAAPSAAAAYGGGNHDANMWHGIDTGGYKGLSYRQHRPETRYDQPTGNYFESSAPQPSFLRDTYEPQLSSYVSSRSVMDRYAPQLNELNQQPMAGGFGYDPPVMMNGGGGGYDARGHPGTGAFQGDSMHLPPHGPLHPGPGYGAEEASEFSVGSMGFAPGPQPHPFGDPYNSAGWMND</sequence>
<keyword evidence="2" id="KW-0479">Metal-binding</keyword>
<dbReference type="Gene3D" id="3.30.40.10">
    <property type="entry name" value="Zinc/RING finger domain, C3HC4 (zinc finger)"/>
    <property type="match status" value="2"/>
</dbReference>
<evidence type="ECO:0000256" key="5">
    <source>
        <dbReference type="ARBA" id="ARBA00023242"/>
    </source>
</evidence>
<feature type="compositionally biased region" description="Polar residues" evidence="6">
    <location>
        <begin position="1150"/>
        <end position="1163"/>
    </location>
</feature>
<feature type="domain" description="Zinc finger PHD-type" evidence="7">
    <location>
        <begin position="229"/>
        <end position="284"/>
    </location>
</feature>
<dbReference type="EMBL" id="CAMGYJ010000009">
    <property type="protein sequence ID" value="CAI0545594.1"/>
    <property type="molecule type" value="Genomic_DNA"/>
</dbReference>
<proteinExistence type="predicted"/>
<feature type="compositionally biased region" description="Basic and acidic residues" evidence="6">
    <location>
        <begin position="933"/>
        <end position="998"/>
    </location>
</feature>
<feature type="region of interest" description="Disordered" evidence="6">
    <location>
        <begin position="397"/>
        <end position="416"/>
    </location>
</feature>
<accession>A0AAV0QN65</accession>
<dbReference type="CDD" id="cd15565">
    <property type="entry name" value="PHD2_NSD"/>
    <property type="match status" value="1"/>
</dbReference>
<dbReference type="Pfam" id="PF22908">
    <property type="entry name" value="PHD_NSD"/>
    <property type="match status" value="1"/>
</dbReference>
<feature type="region of interest" description="Disordered" evidence="6">
    <location>
        <begin position="1"/>
        <end position="26"/>
    </location>
</feature>
<dbReference type="CDD" id="cd15566">
    <property type="entry name" value="PHD3_NSD"/>
    <property type="match status" value="1"/>
</dbReference>
<feature type="compositionally biased region" description="Basic and acidic residues" evidence="6">
    <location>
        <begin position="1088"/>
        <end position="1100"/>
    </location>
</feature>
<comment type="subcellular location">
    <subcellularLocation>
        <location evidence="1">Nucleus</location>
    </subcellularLocation>
</comment>
<keyword evidence="4" id="KW-0862">Zinc</keyword>
<feature type="region of interest" description="Disordered" evidence="6">
    <location>
        <begin position="1145"/>
        <end position="1164"/>
    </location>
</feature>
<dbReference type="Proteomes" id="UP001154282">
    <property type="component" value="Unassembled WGS sequence"/>
</dbReference>
<evidence type="ECO:0000256" key="6">
    <source>
        <dbReference type="SAM" id="MobiDB-lite"/>
    </source>
</evidence>
<feature type="compositionally biased region" description="Basic and acidic residues" evidence="6">
    <location>
        <begin position="1025"/>
        <end position="1044"/>
    </location>
</feature>
<feature type="compositionally biased region" description="Polar residues" evidence="6">
    <location>
        <begin position="913"/>
        <end position="932"/>
    </location>
</feature>
<dbReference type="InterPro" id="IPR058939">
    <property type="entry name" value="Mtase_EDM2"/>
</dbReference>
<protein>
    <recommendedName>
        <fullName evidence="7">Zinc finger PHD-type domain-containing protein</fullName>
    </recommendedName>
</protein>
<feature type="region of interest" description="Disordered" evidence="6">
    <location>
        <begin position="1259"/>
        <end position="1285"/>
    </location>
</feature>
<dbReference type="InterPro" id="IPR013083">
    <property type="entry name" value="Znf_RING/FYVE/PHD"/>
</dbReference>
<dbReference type="InterPro" id="IPR001965">
    <property type="entry name" value="Znf_PHD"/>
</dbReference>
<evidence type="ECO:0000313" key="8">
    <source>
        <dbReference type="EMBL" id="CAI0545593.1"/>
    </source>
</evidence>
<evidence type="ECO:0000256" key="2">
    <source>
        <dbReference type="ARBA" id="ARBA00022723"/>
    </source>
</evidence>
<evidence type="ECO:0000256" key="3">
    <source>
        <dbReference type="ARBA" id="ARBA00022771"/>
    </source>
</evidence>
<dbReference type="SMART" id="SM00249">
    <property type="entry name" value="PHD"/>
    <property type="match status" value="3"/>
</dbReference>
<feature type="compositionally biased region" description="Polar residues" evidence="6">
    <location>
        <begin position="483"/>
        <end position="498"/>
    </location>
</feature>
<dbReference type="GO" id="GO:0008270">
    <property type="term" value="F:zinc ion binding"/>
    <property type="evidence" value="ECO:0007669"/>
    <property type="project" value="UniProtKB-KW"/>
</dbReference>
<keyword evidence="5" id="KW-0539">Nucleus</keyword>
<evidence type="ECO:0000259" key="7">
    <source>
        <dbReference type="SMART" id="SM00249"/>
    </source>
</evidence>
<gene>
    <name evidence="8" type="ORF">LITE_LOCUS43653</name>
</gene>
<evidence type="ECO:0000256" key="4">
    <source>
        <dbReference type="ARBA" id="ARBA00022833"/>
    </source>
</evidence>
<dbReference type="GO" id="GO:0005634">
    <property type="term" value="C:nucleus"/>
    <property type="evidence" value="ECO:0007669"/>
    <property type="project" value="UniProtKB-SubCell"/>
</dbReference>
<dbReference type="Pfam" id="PF12047">
    <property type="entry name" value="DNMT1-RFD"/>
    <property type="match status" value="1"/>
</dbReference>
<evidence type="ECO:0000313" key="9">
    <source>
        <dbReference type="Proteomes" id="UP001154282"/>
    </source>
</evidence>
<reference evidence="8" key="1">
    <citation type="submission" date="2022-08" db="EMBL/GenBank/DDBJ databases">
        <authorList>
            <person name="Gutierrez-Valencia J."/>
        </authorList>
    </citation>
    <scope>NUCLEOTIDE SEQUENCE</scope>
</reference>
<dbReference type="InterPro" id="IPR055198">
    <property type="entry name" value="NSD_PHD"/>
</dbReference>
<dbReference type="InterPro" id="IPR022702">
    <property type="entry name" value="Cytosine_MeTrfase1_RFD"/>
</dbReference>
<feature type="region of interest" description="Disordered" evidence="6">
    <location>
        <begin position="893"/>
        <end position="1109"/>
    </location>
</feature>
<feature type="compositionally biased region" description="Acidic residues" evidence="6">
    <location>
        <begin position="397"/>
        <end position="414"/>
    </location>
</feature>
<dbReference type="PANTHER" id="PTHR46235:SF3">
    <property type="entry name" value="PHD FINGER-CONTAINING PROTEIN DDB_G0268158"/>
    <property type="match status" value="1"/>
</dbReference>
<dbReference type="EMBL" id="CAMGYJ010000009">
    <property type="protein sequence ID" value="CAI0545593.1"/>
    <property type="molecule type" value="Genomic_DNA"/>
</dbReference>
<dbReference type="PANTHER" id="PTHR46235">
    <property type="entry name" value="PHD FINGER-CONTAINING PROTEIN DDB_G0268158"/>
    <property type="match status" value="1"/>
</dbReference>
<feature type="region of interest" description="Disordered" evidence="6">
    <location>
        <begin position="482"/>
        <end position="525"/>
    </location>
</feature>
<feature type="domain" description="Zinc finger PHD-type" evidence="7">
    <location>
        <begin position="289"/>
        <end position="355"/>
    </location>
</feature>
<feature type="domain" description="Zinc finger PHD-type" evidence="7">
    <location>
        <begin position="356"/>
        <end position="436"/>
    </location>
</feature>
<keyword evidence="9" id="KW-1185">Reference proteome</keyword>
<organism evidence="8 9">
    <name type="scientific">Linum tenue</name>
    <dbReference type="NCBI Taxonomy" id="586396"/>
    <lineage>
        <taxon>Eukaryota</taxon>
        <taxon>Viridiplantae</taxon>
        <taxon>Streptophyta</taxon>
        <taxon>Embryophyta</taxon>
        <taxon>Tracheophyta</taxon>
        <taxon>Spermatophyta</taxon>
        <taxon>Magnoliopsida</taxon>
        <taxon>eudicotyledons</taxon>
        <taxon>Gunneridae</taxon>
        <taxon>Pentapetalae</taxon>
        <taxon>rosids</taxon>
        <taxon>fabids</taxon>
        <taxon>Malpighiales</taxon>
        <taxon>Linaceae</taxon>
        <taxon>Linum</taxon>
    </lineage>
</organism>
<dbReference type="Pfam" id="PF26055">
    <property type="entry name" value="Mtase_EDM2"/>
    <property type="match status" value="1"/>
</dbReference>
<keyword evidence="3" id="KW-0863">Zinc-finger</keyword>
<name>A0AAV0QN65_9ROSI</name>